<dbReference type="PANTHER" id="PTHR45663:SF11">
    <property type="entry name" value="GEO12009P1"/>
    <property type="match status" value="1"/>
</dbReference>
<dbReference type="RefSeq" id="WP_124397217.1">
    <property type="nucleotide sequence ID" value="NZ_BHZE01000004.1"/>
</dbReference>
<dbReference type="Pfam" id="PF00085">
    <property type="entry name" value="Thioredoxin"/>
    <property type="match status" value="1"/>
</dbReference>
<dbReference type="PROSITE" id="PS51352">
    <property type="entry name" value="THIOREDOXIN_2"/>
    <property type="match status" value="1"/>
</dbReference>
<accession>A0A401XJF0</accession>
<dbReference type="GO" id="GO:0006950">
    <property type="term" value="P:response to stress"/>
    <property type="evidence" value="ECO:0007669"/>
    <property type="project" value="UniProtKB-ARBA"/>
</dbReference>
<proteinExistence type="inferred from homology"/>
<evidence type="ECO:0000256" key="4">
    <source>
        <dbReference type="ARBA" id="ARBA00023157"/>
    </source>
</evidence>
<dbReference type="InterPro" id="IPR005746">
    <property type="entry name" value="Thioredoxin"/>
</dbReference>
<keyword evidence="5" id="KW-0676">Redox-active center</keyword>
<dbReference type="AlphaFoldDB" id="A0A401XJF0"/>
<comment type="caution">
    <text evidence="8">The sequence shown here is derived from an EMBL/GenBank/DDBJ whole genome shotgun (WGS) entry which is preliminary data.</text>
</comment>
<feature type="domain" description="Thioredoxin" evidence="7">
    <location>
        <begin position="1"/>
        <end position="102"/>
    </location>
</feature>
<dbReference type="Proteomes" id="UP000286715">
    <property type="component" value="Unassembled WGS sequence"/>
</dbReference>
<dbReference type="OrthoDB" id="645813at2"/>
<dbReference type="InterPro" id="IPR036249">
    <property type="entry name" value="Thioredoxin-like_sf"/>
</dbReference>
<dbReference type="NCBIfam" id="TIGR01068">
    <property type="entry name" value="thioredoxin"/>
    <property type="match status" value="1"/>
</dbReference>
<dbReference type="EMBL" id="BHZE01000004">
    <property type="protein sequence ID" value="GCD77159.1"/>
    <property type="molecule type" value="Genomic_DNA"/>
</dbReference>
<dbReference type="InterPro" id="IPR013766">
    <property type="entry name" value="Thioredoxin_domain"/>
</dbReference>
<dbReference type="PRINTS" id="PR00421">
    <property type="entry name" value="THIOREDOXIN"/>
</dbReference>
<dbReference type="PROSITE" id="PS00194">
    <property type="entry name" value="THIOREDOXIN_1"/>
    <property type="match status" value="1"/>
</dbReference>
<gene>
    <name evidence="8" type="ORF">JCM31826_06410</name>
</gene>
<dbReference type="Gene3D" id="3.40.30.10">
    <property type="entry name" value="Glutaredoxin"/>
    <property type="match status" value="1"/>
</dbReference>
<evidence type="ECO:0000256" key="5">
    <source>
        <dbReference type="ARBA" id="ARBA00023284"/>
    </source>
</evidence>
<dbReference type="Gene3D" id="1.25.40.10">
    <property type="entry name" value="Tetratricopeptide repeat domain"/>
    <property type="match status" value="1"/>
</dbReference>
<evidence type="ECO:0000313" key="9">
    <source>
        <dbReference type="Proteomes" id="UP000286715"/>
    </source>
</evidence>
<dbReference type="PANTHER" id="PTHR45663">
    <property type="entry name" value="GEO12009P1"/>
    <property type="match status" value="1"/>
</dbReference>
<evidence type="ECO:0000256" key="6">
    <source>
        <dbReference type="NCBIfam" id="TIGR01068"/>
    </source>
</evidence>
<keyword evidence="2" id="KW-0813">Transport</keyword>
<dbReference type="FunFam" id="3.40.30.10:FF:000001">
    <property type="entry name" value="Thioredoxin"/>
    <property type="match status" value="1"/>
</dbReference>
<evidence type="ECO:0000313" key="8">
    <source>
        <dbReference type="EMBL" id="GCD77159.1"/>
    </source>
</evidence>
<name>A0A401XJF0_9FLAO</name>
<evidence type="ECO:0000256" key="3">
    <source>
        <dbReference type="ARBA" id="ARBA00022982"/>
    </source>
</evidence>
<comment type="similarity">
    <text evidence="1">Belongs to the thioredoxin family.</text>
</comment>
<dbReference type="SUPFAM" id="SSF52833">
    <property type="entry name" value="Thioredoxin-like"/>
    <property type="match status" value="1"/>
</dbReference>
<organism evidence="8 9">
    <name type="scientific">Thermaurantimonas aggregans</name>
    <dbReference type="NCBI Taxonomy" id="2173829"/>
    <lineage>
        <taxon>Bacteria</taxon>
        <taxon>Pseudomonadati</taxon>
        <taxon>Bacteroidota</taxon>
        <taxon>Flavobacteriia</taxon>
        <taxon>Flavobacteriales</taxon>
        <taxon>Schleiferiaceae</taxon>
        <taxon>Thermaurantimonas</taxon>
    </lineage>
</organism>
<dbReference type="CDD" id="cd02947">
    <property type="entry name" value="TRX_family"/>
    <property type="match status" value="1"/>
</dbReference>
<keyword evidence="4" id="KW-1015">Disulfide bond</keyword>
<keyword evidence="3" id="KW-0249">Electron transport</keyword>
<keyword evidence="9" id="KW-1185">Reference proteome</keyword>
<evidence type="ECO:0000259" key="7">
    <source>
        <dbReference type="PROSITE" id="PS51352"/>
    </source>
</evidence>
<protein>
    <recommendedName>
        <fullName evidence="6">Thioredoxin</fullName>
    </recommendedName>
</protein>
<evidence type="ECO:0000256" key="2">
    <source>
        <dbReference type="ARBA" id="ARBA00022448"/>
    </source>
</evidence>
<reference evidence="8 9" key="1">
    <citation type="submission" date="2018-11" db="EMBL/GenBank/DDBJ databases">
        <title>Schleiferia aggregans sp. nov., a moderately thermophilic heterotrophic bacterium isolated from microbial mats at a terrestrial hot spring.</title>
        <authorList>
            <person name="Iino T."/>
            <person name="Ohkuma M."/>
            <person name="Haruta S."/>
        </authorList>
    </citation>
    <scope>NUCLEOTIDE SEQUENCE [LARGE SCALE GENOMIC DNA]</scope>
    <source>
        <strain evidence="8 9">LA</strain>
    </source>
</reference>
<dbReference type="GO" id="GO:0005737">
    <property type="term" value="C:cytoplasm"/>
    <property type="evidence" value="ECO:0007669"/>
    <property type="project" value="TreeGrafter"/>
</dbReference>
<dbReference type="GO" id="GO:0015035">
    <property type="term" value="F:protein-disulfide reductase activity"/>
    <property type="evidence" value="ECO:0007669"/>
    <property type="project" value="UniProtKB-UniRule"/>
</dbReference>
<evidence type="ECO:0000256" key="1">
    <source>
        <dbReference type="ARBA" id="ARBA00008987"/>
    </source>
</evidence>
<sequence length="262" mass="30627">MVNEEVDILKKSEQVPVLVDFWAPWCGPCRFLGPIIEELAREANGLWQLVKVNTDEQPEFMHKYHIQGIPTMKMFYNRQVIGEQVGALPKHELKRWIESLIPTPEKKEWTALSQRLSSVNEQEGKKLLEEFISRFPSHQEARILWLRSVVWHEPQKALNHLREWKDLGAHTDLVQDIEALARLMTFNPEGKTKVDDMLSEAAAHLRSNDIEGALRKLVDSIMYDKHAHDELARKACIAIFHHLGEQHELTKVWRRRFSMALY</sequence>
<dbReference type="InterPro" id="IPR017937">
    <property type="entry name" value="Thioredoxin_CS"/>
</dbReference>
<dbReference type="Pfam" id="PF14561">
    <property type="entry name" value="TPR_20"/>
    <property type="match status" value="1"/>
</dbReference>
<dbReference type="InterPro" id="IPR011990">
    <property type="entry name" value="TPR-like_helical_dom_sf"/>
</dbReference>